<dbReference type="PANTHER" id="PTHR47931:SF3">
    <property type="entry name" value="PENTATRICOPEPTIDE REPEAT-CONTAINING PROTEIN, MITOCHONDRIAL"/>
    <property type="match status" value="1"/>
</dbReference>
<dbReference type="PROSITE" id="PS51375">
    <property type="entry name" value="PPR"/>
    <property type="match status" value="5"/>
</dbReference>
<reference evidence="3 4" key="1">
    <citation type="submission" date="2024-01" db="EMBL/GenBank/DDBJ databases">
        <title>Genome assemblies of Stephania.</title>
        <authorList>
            <person name="Yang L."/>
        </authorList>
    </citation>
    <scope>NUCLEOTIDE SEQUENCE [LARGE SCALE GENOMIC DNA]</scope>
    <source>
        <strain evidence="3">YNDBR</strain>
        <tissue evidence="3">Leaf</tissue>
    </source>
</reference>
<dbReference type="Pfam" id="PF13041">
    <property type="entry name" value="PPR_2"/>
    <property type="match status" value="2"/>
</dbReference>
<dbReference type="EMBL" id="JBBNAF010000010">
    <property type="protein sequence ID" value="KAK9106368.1"/>
    <property type="molecule type" value="Genomic_DNA"/>
</dbReference>
<sequence length="412" mass="45160">MSSSSSSLRHCRLLCSSTTTTTTTTISAAKARLRSVYDPDEALSIYTTLSDHSTASASTRYAQDLTIKRLAKAGRYADIENLIESQKTNSPHIAQETFLSALIRSYGRAGMLDHARRTFDQMDDLGTPRTSLSFNALLTACIQSKQFDQVPKLFEQIPNKHNKVVPDKVSYGILIRSFCESGNVDSAIALIHQINGNGNGNGSNVEVTAISYTTVIDALYREGNVGEAERIWSEMVGNGCAPDATAYNVRLMHAHQGKPDVDVVPVLDEMSSSGIKPDTISYNYLMTCYCKNGMIEDAVKVYEGLKGNGCAPNATTFRTLVYHLCKNGDFGKGFRVYKESAKRDKIPDFGTLKLLVRGLVEKKKVKDAKGVIRTVKKKFPASFLNAWKKLEIELGLVSGEQSPAEEEIAKAA</sequence>
<proteinExistence type="predicted"/>
<evidence type="ECO:0000313" key="3">
    <source>
        <dbReference type="EMBL" id="KAK9106368.1"/>
    </source>
</evidence>
<name>A0AAP0FCQ2_9MAGN</name>
<dbReference type="AlphaFoldDB" id="A0AAP0FCQ2"/>
<gene>
    <name evidence="3" type="ORF">Syun_022379</name>
</gene>
<evidence type="ECO:0000256" key="1">
    <source>
        <dbReference type="ARBA" id="ARBA00022737"/>
    </source>
</evidence>
<dbReference type="PANTHER" id="PTHR47931">
    <property type="entry name" value="OS01G0228400 PROTEIN"/>
    <property type="match status" value="1"/>
</dbReference>
<dbReference type="NCBIfam" id="TIGR00756">
    <property type="entry name" value="PPR"/>
    <property type="match status" value="5"/>
</dbReference>
<comment type="caution">
    <text evidence="3">The sequence shown here is derived from an EMBL/GenBank/DDBJ whole genome shotgun (WGS) entry which is preliminary data.</text>
</comment>
<dbReference type="Pfam" id="PF12854">
    <property type="entry name" value="PPR_1"/>
    <property type="match status" value="1"/>
</dbReference>
<feature type="repeat" description="PPR" evidence="2">
    <location>
        <begin position="167"/>
        <end position="201"/>
    </location>
</feature>
<feature type="repeat" description="PPR" evidence="2">
    <location>
        <begin position="278"/>
        <end position="312"/>
    </location>
</feature>
<dbReference type="Gene3D" id="1.25.40.10">
    <property type="entry name" value="Tetratricopeptide repeat domain"/>
    <property type="match status" value="2"/>
</dbReference>
<dbReference type="Proteomes" id="UP001420932">
    <property type="component" value="Unassembled WGS sequence"/>
</dbReference>
<dbReference type="InterPro" id="IPR002885">
    <property type="entry name" value="PPR_rpt"/>
</dbReference>
<accession>A0AAP0FCQ2</accession>
<feature type="repeat" description="PPR" evidence="2">
    <location>
        <begin position="313"/>
        <end position="347"/>
    </location>
</feature>
<keyword evidence="4" id="KW-1185">Reference proteome</keyword>
<evidence type="ECO:0000256" key="2">
    <source>
        <dbReference type="PROSITE-ProRule" id="PRU00708"/>
    </source>
</evidence>
<keyword evidence="1" id="KW-0677">Repeat</keyword>
<evidence type="ECO:0008006" key="5">
    <source>
        <dbReference type="Google" id="ProtNLM"/>
    </source>
</evidence>
<protein>
    <recommendedName>
        <fullName evidence="5">Pentatricopeptide repeat-containing protein</fullName>
    </recommendedName>
</protein>
<feature type="repeat" description="PPR" evidence="2">
    <location>
        <begin position="95"/>
        <end position="129"/>
    </location>
</feature>
<organism evidence="3 4">
    <name type="scientific">Stephania yunnanensis</name>
    <dbReference type="NCBI Taxonomy" id="152371"/>
    <lineage>
        <taxon>Eukaryota</taxon>
        <taxon>Viridiplantae</taxon>
        <taxon>Streptophyta</taxon>
        <taxon>Embryophyta</taxon>
        <taxon>Tracheophyta</taxon>
        <taxon>Spermatophyta</taxon>
        <taxon>Magnoliopsida</taxon>
        <taxon>Ranunculales</taxon>
        <taxon>Menispermaceae</taxon>
        <taxon>Menispermoideae</taxon>
        <taxon>Cissampelideae</taxon>
        <taxon>Stephania</taxon>
    </lineage>
</organism>
<feature type="repeat" description="PPR" evidence="2">
    <location>
        <begin position="208"/>
        <end position="242"/>
    </location>
</feature>
<dbReference type="InterPro" id="IPR011990">
    <property type="entry name" value="TPR-like_helical_dom_sf"/>
</dbReference>
<dbReference type="Pfam" id="PF01535">
    <property type="entry name" value="PPR"/>
    <property type="match status" value="2"/>
</dbReference>
<evidence type="ECO:0000313" key="4">
    <source>
        <dbReference type="Proteomes" id="UP001420932"/>
    </source>
</evidence>